<accession>A0ACC7P9B9</accession>
<protein>
    <submittedName>
        <fullName evidence="1">Helix-turn-helix transcriptional regulator</fullName>
    </submittedName>
</protein>
<dbReference type="EMBL" id="JBJURJ010000027">
    <property type="protein sequence ID" value="MFM9332189.1"/>
    <property type="molecule type" value="Genomic_DNA"/>
</dbReference>
<evidence type="ECO:0000313" key="1">
    <source>
        <dbReference type="EMBL" id="MFM9332189.1"/>
    </source>
</evidence>
<sequence length="330" mass="38271">MSKSKRLMELMLVVHRKRSFTVKELAEEFGVSSRTMLRDLQELGELGVPLYSEVGPHGGYRLLNERMLPPIAFSEEEAVAIFFASHALRHYRDLPFETETSSALQKFYLHMPQDVRSRIDEMRDRVDFQVPYRSQASPFLNVLLQAAVQRQTVRIGYDGKAGVEERDILPVGIYASNGLWYCPAYCLTRRDYRLFRCDRMKTAEILEPKAGQPEMEALPEAEQVHLGNWDNMHDKDTELVRIHVELTREGCRRFETEMWPQPQIHKREDGTGWIESRIPKSDISYNAHYYIGLGMEARVLQPPELVEAIRQMLDTLRDQYGTNGNDASLF</sequence>
<keyword evidence="2" id="KW-1185">Reference proteome</keyword>
<gene>
    <name evidence="1" type="ORF">ACI1P1_28230</name>
</gene>
<dbReference type="Proteomes" id="UP001631969">
    <property type="component" value="Unassembled WGS sequence"/>
</dbReference>
<proteinExistence type="predicted"/>
<name>A0ACC7P9B9_9BACL</name>
<evidence type="ECO:0000313" key="2">
    <source>
        <dbReference type="Proteomes" id="UP001631969"/>
    </source>
</evidence>
<reference evidence="1" key="1">
    <citation type="submission" date="2024-12" db="EMBL/GenBank/DDBJ databases">
        <authorList>
            <person name="Wu N."/>
        </authorList>
    </citation>
    <scope>NUCLEOTIDE SEQUENCE</scope>
    <source>
        <strain evidence="1">P15</strain>
    </source>
</reference>
<organism evidence="1 2">
    <name type="scientific">Paenibacillus mesotrionivorans</name>
    <dbReference type="NCBI Taxonomy" id="3160968"/>
    <lineage>
        <taxon>Bacteria</taxon>
        <taxon>Bacillati</taxon>
        <taxon>Bacillota</taxon>
        <taxon>Bacilli</taxon>
        <taxon>Bacillales</taxon>
        <taxon>Paenibacillaceae</taxon>
        <taxon>Paenibacillus</taxon>
    </lineage>
</organism>
<comment type="caution">
    <text evidence="1">The sequence shown here is derived from an EMBL/GenBank/DDBJ whole genome shotgun (WGS) entry which is preliminary data.</text>
</comment>